<keyword evidence="10" id="KW-1185">Reference proteome</keyword>
<comment type="similarity">
    <text evidence="1 6">Belongs to the insulin family.</text>
</comment>
<evidence type="ECO:0000259" key="8">
    <source>
        <dbReference type="SMART" id="SM00078"/>
    </source>
</evidence>
<dbReference type="EnsemblMetazoa" id="ACHR007206-RA">
    <property type="protein sequence ID" value="ACHR007206-PA"/>
    <property type="gene ID" value="ACHR007206"/>
</dbReference>
<dbReference type="InterPro" id="IPR016179">
    <property type="entry name" value="Insulin-like"/>
</dbReference>
<reference evidence="9" key="2">
    <citation type="submission" date="2020-05" db="UniProtKB">
        <authorList>
            <consortium name="EnsemblMetazoa"/>
        </authorList>
    </citation>
    <scope>IDENTIFICATION</scope>
    <source>
        <strain evidence="9">ACHKN1017</strain>
    </source>
</reference>
<comment type="subcellular location">
    <subcellularLocation>
        <location evidence="6">Secreted</location>
    </subcellularLocation>
</comment>
<dbReference type="GO" id="GO:0005576">
    <property type="term" value="C:extracellular region"/>
    <property type="evidence" value="ECO:0007669"/>
    <property type="project" value="UniProtKB-SubCell"/>
</dbReference>
<dbReference type="InterPro" id="IPR022352">
    <property type="entry name" value="Ins/IGF/rlx"/>
</dbReference>
<dbReference type="GO" id="GO:0005179">
    <property type="term" value="F:hormone activity"/>
    <property type="evidence" value="ECO:0007669"/>
    <property type="project" value="InterPro"/>
</dbReference>
<evidence type="ECO:0000256" key="5">
    <source>
        <dbReference type="ARBA" id="ARBA00023157"/>
    </source>
</evidence>
<name>A0A182K8W9_9DIPT</name>
<dbReference type="AlphaFoldDB" id="A0A182K8W9"/>
<feature type="domain" description="Insulin-like" evidence="8">
    <location>
        <begin position="29"/>
        <end position="151"/>
    </location>
</feature>
<dbReference type="InterPro" id="IPR022353">
    <property type="entry name" value="Insulin_CS"/>
</dbReference>
<protein>
    <recommendedName>
        <fullName evidence="8">Insulin-like domain-containing protein</fullName>
    </recommendedName>
</protein>
<dbReference type="VEuPathDB" id="VectorBase:ACHR007206"/>
<evidence type="ECO:0000256" key="3">
    <source>
        <dbReference type="ARBA" id="ARBA00022685"/>
    </source>
</evidence>
<feature type="chain" id="PRO_5008125154" description="Insulin-like domain-containing protein" evidence="7">
    <location>
        <begin position="29"/>
        <end position="161"/>
    </location>
</feature>
<keyword evidence="3" id="KW-0165">Cleavage on pair of basic residues</keyword>
<dbReference type="InterPro" id="IPR036438">
    <property type="entry name" value="Insulin-like_sf"/>
</dbReference>
<dbReference type="SMART" id="SM00078">
    <property type="entry name" value="IlGF"/>
    <property type="match status" value="1"/>
</dbReference>
<evidence type="ECO:0000256" key="2">
    <source>
        <dbReference type="ARBA" id="ARBA00011207"/>
    </source>
</evidence>
<dbReference type="PROSITE" id="PS00262">
    <property type="entry name" value="INSULIN"/>
    <property type="match status" value="1"/>
</dbReference>
<dbReference type="Pfam" id="PF00049">
    <property type="entry name" value="Insulin"/>
    <property type="match status" value="1"/>
</dbReference>
<evidence type="ECO:0000313" key="10">
    <source>
        <dbReference type="Proteomes" id="UP000075881"/>
    </source>
</evidence>
<sequence length="161" mass="18290">MKLSRTTCVNVGALVLMIAAGSLRTVGAKRYCGDQLPKILAMLCVEYFSLEDLRKNTVGFYGPLTPNQYSSSQLDWAGEKFSENEFKRNFNVPPHTNQLEAANDEFEPSQWFKKKPFHRFIVPHMQARFRRDVADECCREDCSMAQLLSYCKVAAPGVLNV</sequence>
<feature type="signal peptide" evidence="7">
    <location>
        <begin position="1"/>
        <end position="28"/>
    </location>
</feature>
<dbReference type="Gene3D" id="1.10.100.10">
    <property type="entry name" value="Insulin-like"/>
    <property type="match status" value="1"/>
</dbReference>
<proteinExistence type="inferred from homology"/>
<comment type="subunit">
    <text evidence="2">Heterodimer of a B chain and an A chain linked by two disulfide bonds.</text>
</comment>
<dbReference type="SUPFAM" id="SSF56994">
    <property type="entry name" value="Insulin-like"/>
    <property type="match status" value="1"/>
</dbReference>
<evidence type="ECO:0000256" key="1">
    <source>
        <dbReference type="ARBA" id="ARBA00009034"/>
    </source>
</evidence>
<dbReference type="PANTHER" id="PTHR13647:SF4">
    <property type="entry name" value="INSULIN-LIKE PEPTIDE 1-RELATED"/>
    <property type="match status" value="1"/>
</dbReference>
<evidence type="ECO:0000313" key="9">
    <source>
        <dbReference type="EnsemblMetazoa" id="ACHR007206-PA"/>
    </source>
</evidence>
<accession>A0A182K8W9</accession>
<keyword evidence="6" id="KW-0964">Secreted</keyword>
<keyword evidence="4 7" id="KW-0732">Signal</keyword>
<organism evidence="9 10">
    <name type="scientific">Anopheles christyi</name>
    <dbReference type="NCBI Taxonomy" id="43041"/>
    <lineage>
        <taxon>Eukaryota</taxon>
        <taxon>Metazoa</taxon>
        <taxon>Ecdysozoa</taxon>
        <taxon>Arthropoda</taxon>
        <taxon>Hexapoda</taxon>
        <taxon>Insecta</taxon>
        <taxon>Pterygota</taxon>
        <taxon>Neoptera</taxon>
        <taxon>Endopterygota</taxon>
        <taxon>Diptera</taxon>
        <taxon>Nematocera</taxon>
        <taxon>Culicoidea</taxon>
        <taxon>Culicidae</taxon>
        <taxon>Anophelinae</taxon>
        <taxon>Anopheles</taxon>
    </lineage>
</organism>
<evidence type="ECO:0000256" key="4">
    <source>
        <dbReference type="ARBA" id="ARBA00022729"/>
    </source>
</evidence>
<dbReference type="PRINTS" id="PR00276">
    <property type="entry name" value="INSULINFAMLY"/>
</dbReference>
<evidence type="ECO:0000256" key="7">
    <source>
        <dbReference type="SAM" id="SignalP"/>
    </source>
</evidence>
<keyword evidence="5" id="KW-1015">Disulfide bond</keyword>
<dbReference type="Proteomes" id="UP000075881">
    <property type="component" value="Unassembled WGS sequence"/>
</dbReference>
<reference evidence="10" key="1">
    <citation type="submission" date="2013-03" db="EMBL/GenBank/DDBJ databases">
        <title>The Genome Sequence of Anopheles christyi ACHKN1017.</title>
        <authorList>
            <consortium name="The Broad Institute Genomics Platform"/>
            <person name="Neafsey D.E."/>
            <person name="Besansky N."/>
            <person name="Walker B."/>
            <person name="Young S.K."/>
            <person name="Zeng Q."/>
            <person name="Gargeya S."/>
            <person name="Fitzgerald M."/>
            <person name="Haas B."/>
            <person name="Abouelleil A."/>
            <person name="Allen A.W."/>
            <person name="Alvarado L."/>
            <person name="Arachchi H.M."/>
            <person name="Berlin A.M."/>
            <person name="Chapman S.B."/>
            <person name="Gainer-Dewar J."/>
            <person name="Goldberg J."/>
            <person name="Griggs A."/>
            <person name="Gujja S."/>
            <person name="Hansen M."/>
            <person name="Howarth C."/>
            <person name="Imamovic A."/>
            <person name="Ireland A."/>
            <person name="Larimer J."/>
            <person name="McCowan C."/>
            <person name="Murphy C."/>
            <person name="Pearson M."/>
            <person name="Poon T.W."/>
            <person name="Priest M."/>
            <person name="Roberts A."/>
            <person name="Saif S."/>
            <person name="Shea T."/>
            <person name="Sisk P."/>
            <person name="Sykes S."/>
            <person name="Wortman J."/>
            <person name="Nusbaum C."/>
            <person name="Birren B."/>
        </authorList>
    </citation>
    <scope>NUCLEOTIDE SEQUENCE [LARGE SCALE GENOMIC DNA]</scope>
    <source>
        <strain evidence="10">ACHKN1017</strain>
    </source>
</reference>
<evidence type="ECO:0000256" key="6">
    <source>
        <dbReference type="RuleBase" id="RU000406"/>
    </source>
</evidence>
<dbReference type="CDD" id="cd04366">
    <property type="entry name" value="IlGF_insulin_bombyxin_like"/>
    <property type="match status" value="1"/>
</dbReference>
<dbReference type="PANTHER" id="PTHR13647">
    <property type="entry name" value="INSULIN-LIKE PEPTIDE 2-RELATED"/>
    <property type="match status" value="1"/>
</dbReference>